<reference evidence="2" key="1">
    <citation type="submission" date="2020-04" db="EMBL/GenBank/DDBJ databases">
        <title>Genome Sequencing for Pseudoaltermonas arctica.</title>
        <authorList>
            <person name="Elkins N.S."/>
        </authorList>
    </citation>
    <scope>NUCLEOTIDE SEQUENCE [LARGE SCALE GENOMIC DNA]</scope>
    <source>
        <strain evidence="2">NEC-BIFX-2020_0012</strain>
    </source>
</reference>
<dbReference type="EMBL" id="JABBMT010000038">
    <property type="protein sequence ID" value="NMM42408.1"/>
    <property type="molecule type" value="Genomic_DNA"/>
</dbReference>
<proteinExistence type="predicted"/>
<evidence type="ECO:0000313" key="2">
    <source>
        <dbReference type="EMBL" id="NMM42408.1"/>
    </source>
</evidence>
<accession>A0A7Y0DVR8</accession>
<feature type="compositionally biased region" description="Low complexity" evidence="1">
    <location>
        <begin position="1"/>
        <end position="16"/>
    </location>
</feature>
<evidence type="ECO:0000256" key="1">
    <source>
        <dbReference type="SAM" id="MobiDB-lite"/>
    </source>
</evidence>
<name>A0A7Y0DVR8_9GAMM</name>
<protein>
    <recommendedName>
        <fullName evidence="4">Orphan protein</fullName>
    </recommendedName>
</protein>
<dbReference type="RefSeq" id="WP_169021318.1">
    <property type="nucleotide sequence ID" value="NZ_JABBMT010000038.1"/>
</dbReference>
<comment type="caution">
    <text evidence="2">The sequence shown here is derived from an EMBL/GenBank/DDBJ whole genome shotgun (WGS) entry which is preliminary data.</text>
</comment>
<gene>
    <name evidence="2" type="ORF">HHO47_16680</name>
</gene>
<sequence length="95" mass="10987">MSGSAQHQHSSEQSQEIDQGVMETLRSRDHSVLAQQIDPLSCTHNDIVELLAQYLALSEQEDDEIFDAWFDELNQAQHTVLKVFEVYRGQFEHQE</sequence>
<dbReference type="Proteomes" id="UP000570493">
    <property type="component" value="Unassembled WGS sequence"/>
</dbReference>
<keyword evidence="3" id="KW-1185">Reference proteome</keyword>
<feature type="region of interest" description="Disordered" evidence="1">
    <location>
        <begin position="1"/>
        <end position="22"/>
    </location>
</feature>
<dbReference type="AlphaFoldDB" id="A0A7Y0DVR8"/>
<evidence type="ECO:0000313" key="3">
    <source>
        <dbReference type="Proteomes" id="UP000570493"/>
    </source>
</evidence>
<evidence type="ECO:0008006" key="4">
    <source>
        <dbReference type="Google" id="ProtNLM"/>
    </source>
</evidence>
<organism evidence="2 3">
    <name type="scientific">Pseudoalteromonas arctica</name>
    <dbReference type="NCBI Taxonomy" id="394751"/>
    <lineage>
        <taxon>Bacteria</taxon>
        <taxon>Pseudomonadati</taxon>
        <taxon>Pseudomonadota</taxon>
        <taxon>Gammaproteobacteria</taxon>
        <taxon>Alteromonadales</taxon>
        <taxon>Pseudoalteromonadaceae</taxon>
        <taxon>Pseudoalteromonas</taxon>
    </lineage>
</organism>